<dbReference type="AlphaFoldDB" id="A0A6N9H8W5"/>
<evidence type="ECO:0000313" key="2">
    <source>
        <dbReference type="Proteomes" id="UP000469215"/>
    </source>
</evidence>
<organism evidence="1 2">
    <name type="scientific">Brevibacterium rongguiense</name>
    <dbReference type="NCBI Taxonomy" id="2695267"/>
    <lineage>
        <taxon>Bacteria</taxon>
        <taxon>Bacillati</taxon>
        <taxon>Actinomycetota</taxon>
        <taxon>Actinomycetes</taxon>
        <taxon>Micrococcales</taxon>
        <taxon>Brevibacteriaceae</taxon>
        <taxon>Brevibacterium</taxon>
    </lineage>
</organism>
<dbReference type="EMBL" id="WWEQ01000054">
    <property type="protein sequence ID" value="MYM20463.1"/>
    <property type="molecule type" value="Genomic_DNA"/>
</dbReference>
<dbReference type="Proteomes" id="UP000469215">
    <property type="component" value="Unassembled WGS sequence"/>
</dbReference>
<accession>A0A6N9H8W5</accession>
<protein>
    <recommendedName>
        <fullName evidence="3">Antitoxin VbhA domain-containing protein</fullName>
    </recommendedName>
</protein>
<keyword evidence="2" id="KW-1185">Reference proteome</keyword>
<evidence type="ECO:0008006" key="3">
    <source>
        <dbReference type="Google" id="ProtNLM"/>
    </source>
</evidence>
<name>A0A6N9H8W5_9MICO</name>
<gene>
    <name evidence="1" type="ORF">GSY69_10930</name>
</gene>
<proteinExistence type="predicted"/>
<reference evidence="1 2" key="1">
    <citation type="submission" date="2020-01" db="EMBL/GenBank/DDBJ databases">
        <authorList>
            <person name="Deng T."/>
        </authorList>
    </citation>
    <scope>NUCLEOTIDE SEQUENCE [LARGE SCALE GENOMIC DNA]</scope>
    <source>
        <strain evidence="1 2">5221</strain>
    </source>
</reference>
<evidence type="ECO:0000313" key="1">
    <source>
        <dbReference type="EMBL" id="MYM20463.1"/>
    </source>
</evidence>
<dbReference type="RefSeq" id="WP_160953879.1">
    <property type="nucleotide sequence ID" value="NZ_WWEQ01000054.1"/>
</dbReference>
<sequence>MSYLDQYEFTPEQQHVINRLNEDQRFGLEQGIASFAIEGLHFPAEEIVNQARVTLGDVSADDLIAAKIAAHRQGGGRA</sequence>
<comment type="caution">
    <text evidence="1">The sequence shown here is derived from an EMBL/GenBank/DDBJ whole genome shotgun (WGS) entry which is preliminary data.</text>
</comment>